<feature type="transmembrane region" description="Helical" evidence="13">
    <location>
        <begin position="201"/>
        <end position="222"/>
    </location>
</feature>
<dbReference type="PANTHER" id="PTHR42643">
    <property type="entry name" value="IONOTROPIC RECEPTOR 20A-RELATED"/>
    <property type="match status" value="1"/>
</dbReference>
<feature type="transmembrane region" description="Helical" evidence="13">
    <location>
        <begin position="171"/>
        <end position="189"/>
    </location>
</feature>
<feature type="transmembrane region" description="Helical" evidence="13">
    <location>
        <begin position="410"/>
        <end position="434"/>
    </location>
</feature>
<dbReference type="Pfam" id="PF10613">
    <property type="entry name" value="Lig_chan-Glu_bd"/>
    <property type="match status" value="1"/>
</dbReference>
<dbReference type="eggNOG" id="KOG1052">
    <property type="taxonomic scope" value="Eukaryota"/>
</dbReference>
<proteinExistence type="inferred from homology"/>
<dbReference type="GO" id="GO:0050906">
    <property type="term" value="P:detection of stimulus involved in sensory perception"/>
    <property type="evidence" value="ECO:0007669"/>
    <property type="project" value="UniProtKB-ARBA"/>
</dbReference>
<dbReference type="EnsemblMetazoa" id="SMAR014521-RA">
    <property type="protein sequence ID" value="SMAR014521-PA"/>
    <property type="gene ID" value="SMAR014521"/>
</dbReference>
<dbReference type="OMA" id="WIAPNHA"/>
<keyword evidence="6 13" id="KW-1133">Transmembrane helix</keyword>
<accession>T1JKZ1</accession>
<evidence type="ECO:0000256" key="10">
    <source>
        <dbReference type="ARBA" id="ARBA00023180"/>
    </source>
</evidence>
<evidence type="ECO:0000256" key="1">
    <source>
        <dbReference type="ARBA" id="ARBA00004651"/>
    </source>
</evidence>
<protein>
    <recommendedName>
        <fullName evidence="18">Ionotropic glutamate receptor L-glutamate and glycine-binding domain-containing protein</fullName>
    </recommendedName>
</protein>
<evidence type="ECO:0000256" key="3">
    <source>
        <dbReference type="ARBA" id="ARBA00022448"/>
    </source>
</evidence>
<evidence type="ECO:0000256" key="12">
    <source>
        <dbReference type="ARBA" id="ARBA00023303"/>
    </source>
</evidence>
<dbReference type="Gene3D" id="3.40.190.10">
    <property type="entry name" value="Periplasmic binding protein-like II"/>
    <property type="match status" value="3"/>
</dbReference>
<dbReference type="EMBL" id="AFFK01019720">
    <property type="status" value="NOT_ANNOTATED_CDS"/>
    <property type="molecule type" value="Genomic_DNA"/>
</dbReference>
<dbReference type="GO" id="GO:0005886">
    <property type="term" value="C:plasma membrane"/>
    <property type="evidence" value="ECO:0007669"/>
    <property type="project" value="UniProtKB-SubCell"/>
</dbReference>
<keyword evidence="17" id="KW-1185">Reference proteome</keyword>
<dbReference type="Pfam" id="PF00060">
    <property type="entry name" value="Lig_chan"/>
    <property type="match status" value="1"/>
</dbReference>
<evidence type="ECO:0000256" key="5">
    <source>
        <dbReference type="ARBA" id="ARBA00022692"/>
    </source>
</evidence>
<organism evidence="16 17">
    <name type="scientific">Strigamia maritima</name>
    <name type="common">European centipede</name>
    <name type="synonym">Geophilus maritimus</name>
    <dbReference type="NCBI Taxonomy" id="126957"/>
    <lineage>
        <taxon>Eukaryota</taxon>
        <taxon>Metazoa</taxon>
        <taxon>Ecdysozoa</taxon>
        <taxon>Arthropoda</taxon>
        <taxon>Myriapoda</taxon>
        <taxon>Chilopoda</taxon>
        <taxon>Pleurostigmophora</taxon>
        <taxon>Geophilomorpha</taxon>
        <taxon>Linotaeniidae</taxon>
        <taxon>Strigamia</taxon>
    </lineage>
</organism>
<evidence type="ECO:0000256" key="9">
    <source>
        <dbReference type="ARBA" id="ARBA00023170"/>
    </source>
</evidence>
<dbReference type="STRING" id="126957.T1JKZ1"/>
<keyword evidence="10" id="KW-0325">Glycoprotein</keyword>
<dbReference type="AlphaFoldDB" id="T1JKZ1"/>
<comment type="subcellular location">
    <subcellularLocation>
        <location evidence="1">Cell membrane</location>
        <topology evidence="1">Multi-pass membrane protein</topology>
    </subcellularLocation>
</comment>
<dbReference type="Proteomes" id="UP000014500">
    <property type="component" value="Unassembled WGS sequence"/>
</dbReference>
<keyword evidence="8 13" id="KW-0472">Membrane</keyword>
<keyword evidence="12" id="KW-0407">Ion channel</keyword>
<feature type="transmembrane region" description="Helical" evidence="13">
    <location>
        <begin position="64"/>
        <end position="83"/>
    </location>
</feature>
<evidence type="ECO:0000256" key="4">
    <source>
        <dbReference type="ARBA" id="ARBA00022475"/>
    </source>
</evidence>
<evidence type="ECO:0008006" key="18">
    <source>
        <dbReference type="Google" id="ProtNLM"/>
    </source>
</evidence>
<evidence type="ECO:0000256" key="13">
    <source>
        <dbReference type="SAM" id="Phobius"/>
    </source>
</evidence>
<sequence>MDVQYLGYKWQRIDNENSLLQLTCGNLSLSAVLLLQLVFIDFIDNKIKDLQMPIRITFPPTATLTNISFPTIGGYFGQIYNVMNTKLNISFKTIQCKDEQFGALINGNWTGLIGDLTLGLADIASGIVVTRQRRDYISFSPQCYPVQYDIIYRKLDQHEWDYTFYLQPCSMEIWLCITAMSLAIILLKLSVNKRSIRRKYFATCFTSFINELLLCWPIVLLGNFNKFPLKSMKYIFKIYTVFSMLLLISYNSKLTSLLATSTMKIPFDSLEDMLENSNFIPVILKGNKLEEIFMNTSYTNKKLLKVLSLREGIDKVYSGKFGFLETLLNVERLIRRNCSFAVAPKYVSRGIVAIAYSKQFAYSDYFNSKILLLKQSGILSVELKRFIPSWESCPDNQFNPISLGQTIGPFILIMCAVFMSLTLGIFELIVNIFIQ</sequence>
<dbReference type="InterPro" id="IPR052192">
    <property type="entry name" value="Insect_Ionotropic_Sensory_Rcpt"/>
</dbReference>
<keyword evidence="5 13" id="KW-0812">Transmembrane</keyword>
<dbReference type="SUPFAM" id="SSF53850">
    <property type="entry name" value="Periplasmic binding protein-like II"/>
    <property type="match status" value="1"/>
</dbReference>
<keyword evidence="9" id="KW-0675">Receptor</keyword>
<dbReference type="PhylomeDB" id="T1JKZ1"/>
<evidence type="ECO:0000256" key="2">
    <source>
        <dbReference type="ARBA" id="ARBA00008685"/>
    </source>
</evidence>
<evidence type="ECO:0000256" key="6">
    <source>
        <dbReference type="ARBA" id="ARBA00022989"/>
    </source>
</evidence>
<dbReference type="PANTHER" id="PTHR42643:SF36">
    <property type="entry name" value="IONOTROPIC RECEPTOR 84A"/>
    <property type="match status" value="1"/>
</dbReference>
<feature type="transmembrane region" description="Helical" evidence="13">
    <location>
        <begin position="20"/>
        <end position="43"/>
    </location>
</feature>
<keyword evidence="7" id="KW-0406">Ion transport</keyword>
<dbReference type="HOGENOM" id="CLU_037166_0_0_1"/>
<evidence type="ECO:0000313" key="17">
    <source>
        <dbReference type="Proteomes" id="UP000014500"/>
    </source>
</evidence>
<dbReference type="InterPro" id="IPR019594">
    <property type="entry name" value="Glu/Gly-bd"/>
</dbReference>
<dbReference type="InterPro" id="IPR001320">
    <property type="entry name" value="Iontro_rcpt_C"/>
</dbReference>
<evidence type="ECO:0000256" key="7">
    <source>
        <dbReference type="ARBA" id="ARBA00023065"/>
    </source>
</evidence>
<keyword evidence="4" id="KW-1003">Cell membrane</keyword>
<evidence type="ECO:0000256" key="11">
    <source>
        <dbReference type="ARBA" id="ARBA00023286"/>
    </source>
</evidence>
<keyword evidence="3" id="KW-0813">Transport</keyword>
<reference evidence="17" key="1">
    <citation type="submission" date="2011-05" db="EMBL/GenBank/DDBJ databases">
        <authorList>
            <person name="Richards S.R."/>
            <person name="Qu J."/>
            <person name="Jiang H."/>
            <person name="Jhangiani S.N."/>
            <person name="Agravi P."/>
            <person name="Goodspeed R."/>
            <person name="Gross S."/>
            <person name="Mandapat C."/>
            <person name="Jackson L."/>
            <person name="Mathew T."/>
            <person name="Pu L."/>
            <person name="Thornton R."/>
            <person name="Saada N."/>
            <person name="Wilczek-Boney K.B."/>
            <person name="Lee S."/>
            <person name="Kovar C."/>
            <person name="Wu Y."/>
            <person name="Scherer S.E."/>
            <person name="Worley K.C."/>
            <person name="Muzny D.M."/>
            <person name="Gibbs R."/>
        </authorList>
    </citation>
    <scope>NUCLEOTIDE SEQUENCE</scope>
    <source>
        <strain evidence="17">Brora</strain>
    </source>
</reference>
<evidence type="ECO:0000256" key="8">
    <source>
        <dbReference type="ARBA" id="ARBA00023136"/>
    </source>
</evidence>
<evidence type="ECO:0000313" key="16">
    <source>
        <dbReference type="EnsemblMetazoa" id="SMAR014521-PA"/>
    </source>
</evidence>
<keyword evidence="11" id="KW-1071">Ligand-gated ion channel</keyword>
<reference evidence="16" key="2">
    <citation type="submission" date="2015-02" db="UniProtKB">
        <authorList>
            <consortium name="EnsemblMetazoa"/>
        </authorList>
    </citation>
    <scope>IDENTIFICATION</scope>
</reference>
<evidence type="ECO:0000259" key="15">
    <source>
        <dbReference type="Pfam" id="PF10613"/>
    </source>
</evidence>
<evidence type="ECO:0000259" key="14">
    <source>
        <dbReference type="Pfam" id="PF00060"/>
    </source>
</evidence>
<feature type="domain" description="Ionotropic glutamate receptor C-terminal" evidence="14">
    <location>
        <begin position="170"/>
        <end position="390"/>
    </location>
</feature>
<feature type="domain" description="Ionotropic glutamate receptor L-glutamate and glycine-binding" evidence="15">
    <location>
        <begin position="72"/>
        <end position="154"/>
    </location>
</feature>
<feature type="transmembrane region" description="Helical" evidence="13">
    <location>
        <begin position="234"/>
        <end position="251"/>
    </location>
</feature>
<name>T1JKZ1_STRMM</name>
<dbReference type="GO" id="GO:0015276">
    <property type="term" value="F:ligand-gated monoatomic ion channel activity"/>
    <property type="evidence" value="ECO:0007669"/>
    <property type="project" value="InterPro"/>
</dbReference>
<comment type="similarity">
    <text evidence="2">Belongs to the glutamate-gated ion channel (TC 1.A.10.1) family.</text>
</comment>